<dbReference type="PaxDb" id="4113-PGSC0003DMT400086276"/>
<evidence type="ECO:0000313" key="2">
    <source>
        <dbReference type="Proteomes" id="UP000011115"/>
    </source>
</evidence>
<name>M1DBE2_SOLTU</name>
<dbReference type="Gramene" id="PGSC0003DMT400086276">
    <property type="protein sequence ID" value="PGSC0003DMT400086276"/>
    <property type="gene ID" value="PGSC0003DMG400035847"/>
</dbReference>
<protein>
    <submittedName>
        <fullName evidence="1">Uncharacterized protein</fullName>
    </submittedName>
</protein>
<evidence type="ECO:0000313" key="1">
    <source>
        <dbReference type="EnsemblPlants" id="PGSC0003DMT400086276"/>
    </source>
</evidence>
<proteinExistence type="predicted"/>
<keyword evidence="2" id="KW-1185">Reference proteome</keyword>
<reference evidence="2" key="1">
    <citation type="journal article" date="2011" name="Nature">
        <title>Genome sequence and analysis of the tuber crop potato.</title>
        <authorList>
            <consortium name="The Potato Genome Sequencing Consortium"/>
        </authorList>
    </citation>
    <scope>NUCLEOTIDE SEQUENCE [LARGE SCALE GENOMIC DNA]</scope>
    <source>
        <strain evidence="2">cv. DM1-3 516 R44</strain>
    </source>
</reference>
<dbReference type="Proteomes" id="UP000011115">
    <property type="component" value="Unassembled WGS sequence"/>
</dbReference>
<sequence length="155" mass="17224">MSKNWSDDASHYGQNDYMGDMNAMHVNVVESTGRIQLPPTTGRVVFHVTGTTGLDALKGWLAPLVLDITPHSMVDGVKIEKKDMNITSRIGLGLLAATTYRLNMNPSSDTQRLYWLEASLTGQRSIRGDYWRKDIDESSSRSDLSLIPSLDHTTV</sequence>
<dbReference type="PANTHER" id="PTHR33180:SF31">
    <property type="entry name" value="POLYPROTEIN PROTEIN"/>
    <property type="match status" value="1"/>
</dbReference>
<organism evidence="1 2">
    <name type="scientific">Solanum tuberosum</name>
    <name type="common">Potato</name>
    <dbReference type="NCBI Taxonomy" id="4113"/>
    <lineage>
        <taxon>Eukaryota</taxon>
        <taxon>Viridiplantae</taxon>
        <taxon>Streptophyta</taxon>
        <taxon>Embryophyta</taxon>
        <taxon>Tracheophyta</taxon>
        <taxon>Spermatophyta</taxon>
        <taxon>Magnoliopsida</taxon>
        <taxon>eudicotyledons</taxon>
        <taxon>Gunneridae</taxon>
        <taxon>Pentapetalae</taxon>
        <taxon>asterids</taxon>
        <taxon>lamiids</taxon>
        <taxon>Solanales</taxon>
        <taxon>Solanaceae</taxon>
        <taxon>Solanoideae</taxon>
        <taxon>Solaneae</taxon>
        <taxon>Solanum</taxon>
    </lineage>
</organism>
<accession>M1DBE2</accession>
<dbReference type="AlphaFoldDB" id="M1DBE2"/>
<dbReference type="HOGENOM" id="CLU_1698589_0_0_1"/>
<reference evidence="1" key="2">
    <citation type="submission" date="2015-06" db="UniProtKB">
        <authorList>
            <consortium name="EnsemblPlants"/>
        </authorList>
    </citation>
    <scope>IDENTIFICATION</scope>
    <source>
        <strain evidence="1">DM1-3 516 R44</strain>
    </source>
</reference>
<dbReference type="PANTHER" id="PTHR33180">
    <property type="entry name" value="PHOTOSYSTEM II CP43 REACTION CENTER PROTEIN"/>
    <property type="match status" value="1"/>
</dbReference>
<dbReference type="EnsemblPlants" id="PGSC0003DMT400086276">
    <property type="protein sequence ID" value="PGSC0003DMT400086276"/>
    <property type="gene ID" value="PGSC0003DMG400035847"/>
</dbReference>
<dbReference type="InParanoid" id="M1DBE2"/>